<dbReference type="PANTHER" id="PTHR38117">
    <property type="entry name" value="NACHT AND WD40 DOMAIN PROTEIN"/>
    <property type="match status" value="1"/>
</dbReference>
<dbReference type="InterPro" id="IPR055481">
    <property type="entry name" value="DUF7053"/>
</dbReference>
<dbReference type="EMBL" id="JARVKF010000033">
    <property type="protein sequence ID" value="KAK9424728.1"/>
    <property type="molecule type" value="Genomic_DNA"/>
</dbReference>
<proteinExistence type="predicted"/>
<feature type="compositionally biased region" description="Basic and acidic residues" evidence="1">
    <location>
        <begin position="251"/>
        <end position="260"/>
    </location>
</feature>
<gene>
    <name evidence="3" type="ORF">SUNI508_13511</name>
</gene>
<sequence>MTKITIAEPLPLGVAPALVLRLLQSHDDLMDLGSLTNERHPIEPPAEAPPEEHHHTWQWYSITEKFRLPKDVGSGEFSSKVGFLDLPNGMISHVYSQLGVEVRDHWTISSSPSKSTQESSLWLKVDSEIKCKFILRSFVKRKVKQSRLGFVQRVIEKIRSPHLFGIDSLGQSRSDPSVMGFEAPAYFGIDSSSPLTDDSNASPHAPKSGIFELQSHDAVAAELDSTRPLKELGGREIGPGPTQHRLLRSSSNREKYDEQRGAVAELDGVELSNAPPSMPLEKN</sequence>
<evidence type="ECO:0000259" key="2">
    <source>
        <dbReference type="Pfam" id="PF23155"/>
    </source>
</evidence>
<dbReference type="PANTHER" id="PTHR38117:SF1">
    <property type="entry name" value="DUF3074 DOMAIN-CONTAINING PROTEIN"/>
    <property type="match status" value="1"/>
</dbReference>
<accession>A0ABR2VCV5</accession>
<feature type="region of interest" description="Disordered" evidence="1">
    <location>
        <begin position="226"/>
        <end position="283"/>
    </location>
</feature>
<dbReference type="Proteomes" id="UP001408356">
    <property type="component" value="Unassembled WGS sequence"/>
</dbReference>
<evidence type="ECO:0000313" key="4">
    <source>
        <dbReference type="Proteomes" id="UP001408356"/>
    </source>
</evidence>
<reference evidence="3 4" key="1">
    <citation type="journal article" date="2024" name="J. Plant Pathol.">
        <title>Sequence and assembly of the genome of Seiridium unicorne, isolate CBS 538.82, causal agent of cypress canker disease.</title>
        <authorList>
            <person name="Scali E."/>
            <person name="Rocca G.D."/>
            <person name="Danti R."/>
            <person name="Garbelotto M."/>
            <person name="Barberini S."/>
            <person name="Baroncelli R."/>
            <person name="Emiliani G."/>
        </authorList>
    </citation>
    <scope>NUCLEOTIDE SEQUENCE [LARGE SCALE GENOMIC DNA]</scope>
    <source>
        <strain evidence="3 4">BM-138-508</strain>
    </source>
</reference>
<evidence type="ECO:0000256" key="1">
    <source>
        <dbReference type="SAM" id="MobiDB-lite"/>
    </source>
</evidence>
<protein>
    <recommendedName>
        <fullName evidence="2">DUF7053 domain-containing protein</fullName>
    </recommendedName>
</protein>
<comment type="caution">
    <text evidence="3">The sequence shown here is derived from an EMBL/GenBank/DDBJ whole genome shotgun (WGS) entry which is preliminary data.</text>
</comment>
<dbReference type="Pfam" id="PF23155">
    <property type="entry name" value="DUF7053"/>
    <property type="match status" value="1"/>
</dbReference>
<evidence type="ECO:0000313" key="3">
    <source>
        <dbReference type="EMBL" id="KAK9424728.1"/>
    </source>
</evidence>
<keyword evidence="4" id="KW-1185">Reference proteome</keyword>
<name>A0ABR2VCV5_9PEZI</name>
<organism evidence="3 4">
    <name type="scientific">Seiridium unicorne</name>
    <dbReference type="NCBI Taxonomy" id="138068"/>
    <lineage>
        <taxon>Eukaryota</taxon>
        <taxon>Fungi</taxon>
        <taxon>Dikarya</taxon>
        <taxon>Ascomycota</taxon>
        <taxon>Pezizomycotina</taxon>
        <taxon>Sordariomycetes</taxon>
        <taxon>Xylariomycetidae</taxon>
        <taxon>Amphisphaeriales</taxon>
        <taxon>Sporocadaceae</taxon>
        <taxon>Seiridium</taxon>
    </lineage>
</organism>
<feature type="domain" description="DUF7053" evidence="2">
    <location>
        <begin position="2"/>
        <end position="159"/>
    </location>
</feature>